<keyword evidence="12" id="KW-1185">Reference proteome</keyword>
<protein>
    <recommendedName>
        <fullName evidence="1">thioredoxin-dependent peroxiredoxin</fullName>
        <ecNumber evidence="1">1.11.1.24</ecNumber>
    </recommendedName>
    <alternativeName>
        <fullName evidence="7">Thioredoxin peroxidase</fullName>
    </alternativeName>
</protein>
<reference evidence="11 12" key="1">
    <citation type="journal article" date="2012" name="New Phytol.">
        <title>Insight into trade-off between wood decay and parasitism from the genome of a fungal forest pathogen.</title>
        <authorList>
            <person name="Olson A."/>
            <person name="Aerts A."/>
            <person name="Asiegbu F."/>
            <person name="Belbahri L."/>
            <person name="Bouzid O."/>
            <person name="Broberg A."/>
            <person name="Canback B."/>
            <person name="Coutinho P.M."/>
            <person name="Cullen D."/>
            <person name="Dalman K."/>
            <person name="Deflorio G."/>
            <person name="van Diepen L.T."/>
            <person name="Dunand C."/>
            <person name="Duplessis S."/>
            <person name="Durling M."/>
            <person name="Gonthier P."/>
            <person name="Grimwood J."/>
            <person name="Fossdal C.G."/>
            <person name="Hansson D."/>
            <person name="Henrissat B."/>
            <person name="Hietala A."/>
            <person name="Himmelstrand K."/>
            <person name="Hoffmeister D."/>
            <person name="Hogberg N."/>
            <person name="James T.Y."/>
            <person name="Karlsson M."/>
            <person name="Kohler A."/>
            <person name="Kues U."/>
            <person name="Lee Y.H."/>
            <person name="Lin Y.C."/>
            <person name="Lind M."/>
            <person name="Lindquist E."/>
            <person name="Lombard V."/>
            <person name="Lucas S."/>
            <person name="Lunden K."/>
            <person name="Morin E."/>
            <person name="Murat C."/>
            <person name="Park J."/>
            <person name="Raffaello T."/>
            <person name="Rouze P."/>
            <person name="Salamov A."/>
            <person name="Schmutz J."/>
            <person name="Solheim H."/>
            <person name="Stahlberg J."/>
            <person name="Velez H."/>
            <person name="de Vries R.P."/>
            <person name="Wiebenga A."/>
            <person name="Woodward S."/>
            <person name="Yakovlev I."/>
            <person name="Garbelotto M."/>
            <person name="Martin F."/>
            <person name="Grigoriev I.V."/>
            <person name="Stenlid J."/>
        </authorList>
    </citation>
    <scope>NUCLEOTIDE SEQUENCE [LARGE SCALE GENOMIC DNA]</scope>
    <source>
        <strain evidence="11 12">TC 32-1</strain>
    </source>
</reference>
<keyword evidence="6" id="KW-0676">Redox-active center</keyword>
<proteinExistence type="inferred from homology"/>
<keyword evidence="3" id="KW-0049">Antioxidant</keyword>
<dbReference type="GO" id="GO:0005737">
    <property type="term" value="C:cytoplasm"/>
    <property type="evidence" value="ECO:0007669"/>
    <property type="project" value="TreeGrafter"/>
</dbReference>
<dbReference type="Gene3D" id="3.40.30.10">
    <property type="entry name" value="Glutaredoxin"/>
    <property type="match status" value="1"/>
</dbReference>
<evidence type="ECO:0000256" key="2">
    <source>
        <dbReference type="ARBA" id="ARBA00022559"/>
    </source>
</evidence>
<dbReference type="InterPro" id="IPR013766">
    <property type="entry name" value="Thioredoxin_domain"/>
</dbReference>
<dbReference type="InterPro" id="IPR036249">
    <property type="entry name" value="Thioredoxin-like_sf"/>
</dbReference>
<evidence type="ECO:0000313" key="11">
    <source>
        <dbReference type="EMBL" id="ETW81767.1"/>
    </source>
</evidence>
<dbReference type="CDD" id="cd03017">
    <property type="entry name" value="PRX_BCP"/>
    <property type="match status" value="1"/>
</dbReference>
<evidence type="ECO:0000256" key="8">
    <source>
        <dbReference type="ARBA" id="ARBA00038489"/>
    </source>
</evidence>
<evidence type="ECO:0000256" key="5">
    <source>
        <dbReference type="ARBA" id="ARBA00023157"/>
    </source>
</evidence>
<name>W4K7G1_HETIT</name>
<dbReference type="SUPFAM" id="SSF52833">
    <property type="entry name" value="Thioredoxin-like"/>
    <property type="match status" value="1"/>
</dbReference>
<dbReference type="Proteomes" id="UP000030671">
    <property type="component" value="Unassembled WGS sequence"/>
</dbReference>
<evidence type="ECO:0000256" key="9">
    <source>
        <dbReference type="ARBA" id="ARBA00049091"/>
    </source>
</evidence>
<dbReference type="RefSeq" id="XP_009545903.1">
    <property type="nucleotide sequence ID" value="XM_009547608.1"/>
</dbReference>
<dbReference type="EMBL" id="KI925458">
    <property type="protein sequence ID" value="ETW81767.1"/>
    <property type="molecule type" value="Genomic_DNA"/>
</dbReference>
<dbReference type="GO" id="GO:0034599">
    <property type="term" value="P:cellular response to oxidative stress"/>
    <property type="evidence" value="ECO:0007669"/>
    <property type="project" value="TreeGrafter"/>
</dbReference>
<dbReference type="EC" id="1.11.1.24" evidence="1"/>
<dbReference type="AlphaFoldDB" id="W4K7G1"/>
<dbReference type="InterPro" id="IPR000866">
    <property type="entry name" value="AhpC/TSA"/>
</dbReference>
<keyword evidence="4" id="KW-0560">Oxidoreductase</keyword>
<evidence type="ECO:0000259" key="10">
    <source>
        <dbReference type="PROSITE" id="PS51352"/>
    </source>
</evidence>
<dbReference type="InterPro" id="IPR050924">
    <property type="entry name" value="Peroxiredoxin_BCP/PrxQ"/>
</dbReference>
<evidence type="ECO:0000256" key="6">
    <source>
        <dbReference type="ARBA" id="ARBA00023284"/>
    </source>
</evidence>
<evidence type="ECO:0000256" key="4">
    <source>
        <dbReference type="ARBA" id="ARBA00023002"/>
    </source>
</evidence>
<comment type="similarity">
    <text evidence="8">Belongs to the peroxiredoxin family. BCP/PrxQ subfamily.</text>
</comment>
<gene>
    <name evidence="11" type="ORF">HETIRDRAFT_65083</name>
</gene>
<evidence type="ECO:0000256" key="7">
    <source>
        <dbReference type="ARBA" id="ARBA00032824"/>
    </source>
</evidence>
<feature type="domain" description="Thioredoxin" evidence="10">
    <location>
        <begin position="5"/>
        <end position="158"/>
    </location>
</feature>
<keyword evidence="2" id="KW-0575">Peroxidase</keyword>
<sequence>MAKHPLVGKPAPSLSLFNNKGETYNFTPGTQGAPVALFFFPKAGTYGCTREVCQFRDALVDQDTFKRSNIIIVGVSPDSVDTLKDFAAKQKVTYPILSDPNGEARNVYSVGKGLFGLSEARVTYFIDQNGIVRNALDATLNFGAHVKFVQDCIEELEAAVDVPQKENPEPIAATAA</sequence>
<dbReference type="OrthoDB" id="338622at2759"/>
<dbReference type="InParanoid" id="W4K7G1"/>
<accession>W4K7G1</accession>
<dbReference type="GeneID" id="20678715"/>
<dbReference type="GO" id="GO:0008379">
    <property type="term" value="F:thioredoxin peroxidase activity"/>
    <property type="evidence" value="ECO:0007669"/>
    <property type="project" value="TreeGrafter"/>
</dbReference>
<comment type="catalytic activity">
    <reaction evidence="9">
        <text>a hydroperoxide + [thioredoxin]-dithiol = an alcohol + [thioredoxin]-disulfide + H2O</text>
        <dbReference type="Rhea" id="RHEA:62620"/>
        <dbReference type="Rhea" id="RHEA-COMP:10698"/>
        <dbReference type="Rhea" id="RHEA-COMP:10700"/>
        <dbReference type="ChEBI" id="CHEBI:15377"/>
        <dbReference type="ChEBI" id="CHEBI:29950"/>
        <dbReference type="ChEBI" id="CHEBI:30879"/>
        <dbReference type="ChEBI" id="CHEBI:35924"/>
        <dbReference type="ChEBI" id="CHEBI:50058"/>
        <dbReference type="EC" id="1.11.1.24"/>
    </reaction>
</comment>
<evidence type="ECO:0000256" key="1">
    <source>
        <dbReference type="ARBA" id="ARBA00013017"/>
    </source>
</evidence>
<dbReference type="GO" id="GO:0045454">
    <property type="term" value="P:cell redox homeostasis"/>
    <property type="evidence" value="ECO:0007669"/>
    <property type="project" value="TreeGrafter"/>
</dbReference>
<evidence type="ECO:0000256" key="3">
    <source>
        <dbReference type="ARBA" id="ARBA00022862"/>
    </source>
</evidence>
<evidence type="ECO:0000313" key="12">
    <source>
        <dbReference type="Proteomes" id="UP000030671"/>
    </source>
</evidence>
<dbReference type="KEGG" id="hir:HETIRDRAFT_65083"/>
<dbReference type="HOGENOM" id="CLU_042529_14_2_1"/>
<dbReference type="STRING" id="747525.W4K7G1"/>
<dbReference type="PANTHER" id="PTHR42801">
    <property type="entry name" value="THIOREDOXIN-DEPENDENT PEROXIDE REDUCTASE"/>
    <property type="match status" value="1"/>
</dbReference>
<dbReference type="PANTHER" id="PTHR42801:SF4">
    <property type="entry name" value="AHPC_TSA FAMILY PROTEIN"/>
    <property type="match status" value="1"/>
</dbReference>
<keyword evidence="5" id="KW-1015">Disulfide bond</keyword>
<organism evidence="11 12">
    <name type="scientific">Heterobasidion irregulare (strain TC 32-1)</name>
    <dbReference type="NCBI Taxonomy" id="747525"/>
    <lineage>
        <taxon>Eukaryota</taxon>
        <taxon>Fungi</taxon>
        <taxon>Dikarya</taxon>
        <taxon>Basidiomycota</taxon>
        <taxon>Agaricomycotina</taxon>
        <taxon>Agaricomycetes</taxon>
        <taxon>Russulales</taxon>
        <taxon>Bondarzewiaceae</taxon>
        <taxon>Heterobasidion</taxon>
        <taxon>Heterobasidion annosum species complex</taxon>
    </lineage>
</organism>
<dbReference type="Pfam" id="PF00578">
    <property type="entry name" value="AhpC-TSA"/>
    <property type="match status" value="1"/>
</dbReference>
<dbReference type="eggNOG" id="KOG0855">
    <property type="taxonomic scope" value="Eukaryota"/>
</dbReference>
<dbReference type="PROSITE" id="PS51352">
    <property type="entry name" value="THIOREDOXIN_2"/>
    <property type="match status" value="1"/>
</dbReference>